<comment type="caution">
    <text evidence="2">The sequence shown here is derived from an EMBL/GenBank/DDBJ whole genome shotgun (WGS) entry which is preliminary data.</text>
</comment>
<dbReference type="Pfam" id="PF01370">
    <property type="entry name" value="Epimerase"/>
    <property type="match status" value="1"/>
</dbReference>
<evidence type="ECO:0000259" key="1">
    <source>
        <dbReference type="Pfam" id="PF01370"/>
    </source>
</evidence>
<dbReference type="Proteomes" id="UP000886885">
    <property type="component" value="Chromosome 1A"/>
</dbReference>
<dbReference type="PANTHER" id="PTHR31170:SF17">
    <property type="match status" value="1"/>
</dbReference>
<reference evidence="2" key="1">
    <citation type="journal article" date="2020" name="bioRxiv">
        <title>Hybrid origin of Populus tomentosa Carr. identified through genome sequencing and phylogenomic analysis.</title>
        <authorList>
            <person name="An X."/>
            <person name="Gao K."/>
            <person name="Chen Z."/>
            <person name="Li J."/>
            <person name="Yang X."/>
            <person name="Yang X."/>
            <person name="Zhou J."/>
            <person name="Guo T."/>
            <person name="Zhao T."/>
            <person name="Huang S."/>
            <person name="Miao D."/>
            <person name="Khan W.U."/>
            <person name="Rao P."/>
            <person name="Ye M."/>
            <person name="Lei B."/>
            <person name="Liao W."/>
            <person name="Wang J."/>
            <person name="Ji L."/>
            <person name="Li Y."/>
            <person name="Guo B."/>
            <person name="Mustafa N.S."/>
            <person name="Li S."/>
            <person name="Yun Q."/>
            <person name="Keller S.R."/>
            <person name="Mao J."/>
            <person name="Zhang R."/>
            <person name="Strauss S.H."/>
        </authorList>
    </citation>
    <scope>NUCLEOTIDE SEQUENCE</scope>
    <source>
        <strain evidence="2">GM15</strain>
        <tissue evidence="2">Leaf</tissue>
    </source>
</reference>
<dbReference type="InterPro" id="IPR004158">
    <property type="entry name" value="DUF247_pln"/>
</dbReference>
<dbReference type="OrthoDB" id="672127at2759"/>
<dbReference type="AlphaFoldDB" id="A0A8X8AQ69"/>
<dbReference type="PANTHER" id="PTHR31170">
    <property type="entry name" value="BNAC04G53230D PROTEIN"/>
    <property type="match status" value="1"/>
</dbReference>
<dbReference type="FunFam" id="3.40.50.720:FF:001290">
    <property type="entry name" value="Os02g0811600 protein"/>
    <property type="match status" value="1"/>
</dbReference>
<evidence type="ECO:0000313" key="2">
    <source>
        <dbReference type="EMBL" id="KAG6791247.1"/>
    </source>
</evidence>
<feature type="domain" description="NAD-dependent epimerase/dehydratase" evidence="1">
    <location>
        <begin position="317"/>
        <end position="404"/>
    </location>
</feature>
<gene>
    <name evidence="2" type="ORF">POTOM_000359</name>
</gene>
<evidence type="ECO:0000313" key="3">
    <source>
        <dbReference type="Proteomes" id="UP000886885"/>
    </source>
</evidence>
<sequence>MSPGPDRVSRHIQMSLQNLPTNQSACSIFKVATSGLQQGDQNDPVIGNVLIFSTVSYDILLLENQLPFCVLLKLSSMAMPNENVPFIDKASGFFKWMYPSSELERSNTISSHECKHLLDLLYHNWLLPSPSERHSGIEAKNTKFIRNAKELKEVGIKFGKQEGSFGLFLGVRFEKDMIKIPRLKIEDTTESLFRNLIAYEQCSQRQHLYVTDYITLMDCLINTPEDVRILRHRGIIENGLGDDEMVCTLFNKLGINVMMSDRGLFYYAQLFEDVEKHCTQRRNVWLAKLWHNHFNSPWSLISFLAALTLLLLTLLQTNWYCYGKTVAEQDAWDVARNKGVDLVVVNPVVVLGPLLQPTVNASILHILKYLTGSAKTYANAVQAYVHVRDVAVAHILVFETPSASGRYICFEKMLHRGEVVEILAKFFPEYPIPTKCSDEKNPRKQNYKLTNQKIKDLGIEFVPVKQCLYETVKSLQEKGILPIPKHVEDSVNIQYKSSFISRV</sequence>
<name>A0A8X8AQ69_POPTO</name>
<dbReference type="EMBL" id="JAAWWB010000001">
    <property type="protein sequence ID" value="KAG6791247.1"/>
    <property type="molecule type" value="Genomic_DNA"/>
</dbReference>
<proteinExistence type="predicted"/>
<dbReference type="Pfam" id="PF03140">
    <property type="entry name" value="DUF247"/>
    <property type="match status" value="1"/>
</dbReference>
<protein>
    <recommendedName>
        <fullName evidence="1">NAD-dependent epimerase/dehydratase domain-containing protein</fullName>
    </recommendedName>
</protein>
<dbReference type="InterPro" id="IPR001509">
    <property type="entry name" value="Epimerase_deHydtase"/>
</dbReference>
<accession>A0A8X8AQ69</accession>
<organism evidence="2 3">
    <name type="scientific">Populus tomentosa</name>
    <name type="common">Chinese white poplar</name>
    <dbReference type="NCBI Taxonomy" id="118781"/>
    <lineage>
        <taxon>Eukaryota</taxon>
        <taxon>Viridiplantae</taxon>
        <taxon>Streptophyta</taxon>
        <taxon>Embryophyta</taxon>
        <taxon>Tracheophyta</taxon>
        <taxon>Spermatophyta</taxon>
        <taxon>Magnoliopsida</taxon>
        <taxon>eudicotyledons</taxon>
        <taxon>Gunneridae</taxon>
        <taxon>Pentapetalae</taxon>
        <taxon>rosids</taxon>
        <taxon>fabids</taxon>
        <taxon>Malpighiales</taxon>
        <taxon>Salicaceae</taxon>
        <taxon>Saliceae</taxon>
        <taxon>Populus</taxon>
    </lineage>
</organism>
<keyword evidence="3" id="KW-1185">Reference proteome</keyword>